<dbReference type="EMBL" id="JAKWBL010000004">
    <property type="protein sequence ID" value="MCH5599622.1"/>
    <property type="molecule type" value="Genomic_DNA"/>
</dbReference>
<proteinExistence type="predicted"/>
<reference evidence="1 2" key="1">
    <citation type="submission" date="2022-02" db="EMBL/GenBank/DDBJ databases">
        <authorList>
            <person name="Min J."/>
        </authorList>
    </citation>
    <scope>NUCLEOTIDE SEQUENCE [LARGE SCALE GENOMIC DNA]</scope>
    <source>
        <strain evidence="1 2">GR10-1</strain>
    </source>
</reference>
<name>A0ABS9SMP1_9BACT</name>
<evidence type="ECO:0000313" key="1">
    <source>
        <dbReference type="EMBL" id="MCH5599622.1"/>
    </source>
</evidence>
<dbReference type="RefSeq" id="WP_240831662.1">
    <property type="nucleotide sequence ID" value="NZ_JAKWBL010000004.1"/>
</dbReference>
<organism evidence="1 2">
    <name type="scientific">Niabella ginsengisoli</name>
    <dbReference type="NCBI Taxonomy" id="522298"/>
    <lineage>
        <taxon>Bacteria</taxon>
        <taxon>Pseudomonadati</taxon>
        <taxon>Bacteroidota</taxon>
        <taxon>Chitinophagia</taxon>
        <taxon>Chitinophagales</taxon>
        <taxon>Chitinophagaceae</taxon>
        <taxon>Niabella</taxon>
    </lineage>
</organism>
<protein>
    <recommendedName>
        <fullName evidence="3">BZIP domain-containing protein</fullName>
    </recommendedName>
</protein>
<keyword evidence="2" id="KW-1185">Reference proteome</keyword>
<evidence type="ECO:0000313" key="2">
    <source>
        <dbReference type="Proteomes" id="UP001202248"/>
    </source>
</evidence>
<sequence length="127" mass="15014">MLLLYNRKRVRDKNKLRDIKLKQAAAEQKVIDAREKIILFTNNLIEQNNLIKTLQEQLERMQSPSSEATEQLLTKPLLTEEGWETFRLDFSKAYPSFFINFVSNQIILLLQWSGLRHSFSFSLIITR</sequence>
<gene>
    <name evidence="1" type="ORF">MKP09_17765</name>
</gene>
<comment type="caution">
    <text evidence="1">The sequence shown here is derived from an EMBL/GenBank/DDBJ whole genome shotgun (WGS) entry which is preliminary data.</text>
</comment>
<accession>A0ABS9SMP1</accession>
<dbReference type="Proteomes" id="UP001202248">
    <property type="component" value="Unassembled WGS sequence"/>
</dbReference>
<evidence type="ECO:0008006" key="3">
    <source>
        <dbReference type="Google" id="ProtNLM"/>
    </source>
</evidence>